<gene>
    <name evidence="6" type="ORF">JIN87_14575</name>
</gene>
<dbReference type="RefSeq" id="WP_200356314.1">
    <property type="nucleotide sequence ID" value="NZ_JAENIL010000026.1"/>
</dbReference>
<evidence type="ECO:0000256" key="1">
    <source>
        <dbReference type="ARBA" id="ARBA00009477"/>
    </source>
</evidence>
<comment type="caution">
    <text evidence="6">The sequence shown here is derived from an EMBL/GenBank/DDBJ whole genome shotgun (WGS) entry which is preliminary data.</text>
</comment>
<dbReference type="PANTHER" id="PTHR30469">
    <property type="entry name" value="MULTIDRUG RESISTANCE PROTEIN MDTA"/>
    <property type="match status" value="1"/>
</dbReference>
<evidence type="ECO:0000256" key="2">
    <source>
        <dbReference type="SAM" id="Coils"/>
    </source>
</evidence>
<keyword evidence="4" id="KW-0812">Transmembrane</keyword>
<accession>A0A934S048</accession>
<dbReference type="PANTHER" id="PTHR30469:SF12">
    <property type="entry name" value="MULTIDRUG RESISTANCE PROTEIN MDTA"/>
    <property type="match status" value="1"/>
</dbReference>
<feature type="coiled-coil region" evidence="2">
    <location>
        <begin position="110"/>
        <end position="177"/>
    </location>
</feature>
<dbReference type="SUPFAM" id="SSF111369">
    <property type="entry name" value="HlyD-like secretion proteins"/>
    <property type="match status" value="1"/>
</dbReference>
<protein>
    <submittedName>
        <fullName evidence="6">Efflux RND transporter periplasmic adaptor subunit</fullName>
    </submittedName>
</protein>
<feature type="region of interest" description="Disordered" evidence="3">
    <location>
        <begin position="463"/>
        <end position="482"/>
    </location>
</feature>
<feature type="region of interest" description="Disordered" evidence="3">
    <location>
        <begin position="392"/>
        <end position="420"/>
    </location>
</feature>
<feature type="domain" description="Multidrug resistance protein MdtA-like barrel-sandwich hybrid" evidence="5">
    <location>
        <begin position="70"/>
        <end position="211"/>
    </location>
</feature>
<keyword evidence="4" id="KW-1133">Transmembrane helix</keyword>
<keyword evidence="4" id="KW-0472">Membrane</keyword>
<dbReference type="Pfam" id="PF25917">
    <property type="entry name" value="BSH_RND"/>
    <property type="match status" value="1"/>
</dbReference>
<evidence type="ECO:0000313" key="6">
    <source>
        <dbReference type="EMBL" id="MBK1878101.1"/>
    </source>
</evidence>
<evidence type="ECO:0000256" key="4">
    <source>
        <dbReference type="SAM" id="Phobius"/>
    </source>
</evidence>
<dbReference type="Gene3D" id="1.10.287.470">
    <property type="entry name" value="Helix hairpin bin"/>
    <property type="match status" value="1"/>
</dbReference>
<dbReference type="Proteomes" id="UP000617628">
    <property type="component" value="Unassembled WGS sequence"/>
</dbReference>
<evidence type="ECO:0000313" key="7">
    <source>
        <dbReference type="Proteomes" id="UP000617628"/>
    </source>
</evidence>
<dbReference type="EMBL" id="JAENIL010000026">
    <property type="protein sequence ID" value="MBK1878101.1"/>
    <property type="molecule type" value="Genomic_DNA"/>
</dbReference>
<keyword evidence="7" id="KW-1185">Reference proteome</keyword>
<dbReference type="Gene3D" id="2.40.50.100">
    <property type="match status" value="1"/>
</dbReference>
<dbReference type="GO" id="GO:0015562">
    <property type="term" value="F:efflux transmembrane transporter activity"/>
    <property type="evidence" value="ECO:0007669"/>
    <property type="project" value="TreeGrafter"/>
</dbReference>
<comment type="similarity">
    <text evidence="1">Belongs to the membrane fusion protein (MFP) (TC 8.A.1) family.</text>
</comment>
<reference evidence="6" key="1">
    <citation type="submission" date="2021-01" db="EMBL/GenBank/DDBJ databases">
        <title>Modified the classification status of verrucomicrobia.</title>
        <authorList>
            <person name="Feng X."/>
        </authorList>
    </citation>
    <scope>NUCLEOTIDE SEQUENCE</scope>
    <source>
        <strain evidence="6">KCTC 13126</strain>
    </source>
</reference>
<dbReference type="InterPro" id="IPR006143">
    <property type="entry name" value="RND_pump_MFP"/>
</dbReference>
<organism evidence="6 7">
    <name type="scientific">Pelagicoccus mobilis</name>
    <dbReference type="NCBI Taxonomy" id="415221"/>
    <lineage>
        <taxon>Bacteria</taxon>
        <taxon>Pseudomonadati</taxon>
        <taxon>Verrucomicrobiota</taxon>
        <taxon>Opitutia</taxon>
        <taxon>Puniceicoccales</taxon>
        <taxon>Pelagicoccaceae</taxon>
        <taxon>Pelagicoccus</taxon>
    </lineage>
</organism>
<name>A0A934S048_9BACT</name>
<dbReference type="InterPro" id="IPR058625">
    <property type="entry name" value="MdtA-like_BSH"/>
</dbReference>
<proteinExistence type="inferred from homology"/>
<dbReference type="NCBIfam" id="TIGR01730">
    <property type="entry name" value="RND_mfp"/>
    <property type="match status" value="1"/>
</dbReference>
<dbReference type="AlphaFoldDB" id="A0A934S048"/>
<keyword evidence="2" id="KW-0175">Coiled coil</keyword>
<feature type="transmembrane region" description="Helical" evidence="4">
    <location>
        <begin position="7"/>
        <end position="26"/>
    </location>
</feature>
<dbReference type="Gene3D" id="2.40.30.170">
    <property type="match status" value="1"/>
</dbReference>
<dbReference type="GO" id="GO:1990281">
    <property type="term" value="C:efflux pump complex"/>
    <property type="evidence" value="ECO:0007669"/>
    <property type="project" value="TreeGrafter"/>
</dbReference>
<sequence length="482" mass="53732">MRRTLQFVLPVVIALVFGGIIFWIFANKEEPQRRRFSPPSPEVVVRSMVPEDFQVTLRSQGSVKARTESTLIPEVRGRIVKVSPNFQDGAFFEEGEVLLEIDDRDYHSELRVAEASLAQTELALHQEEARYEQARRDWERLNPGVQATELTLREPQIRQARAAVASSQARVETAKLNLERTKVKAPYAGRILTKSVDVGQFVSTGNQLAKIYAVDYAEVRLPLTASQADYLSLPSIYRGSNPSIENGPKVELLSTVGGKTHTWEGRIVRSEGAVDERTRQIFVVAQVEDPYGETVHGRPPLKVGTFVQAAIEGRTLKDVFVVPRNMFRENSYVLLVDGESYLERKKVDVVWENDKSIIVNGGLSAGDLLCMTDVPYALEGWQVAQKMEEVKGSPDAMVAEAEEPKKRRRPSSGGGGGPTAYFDQILEKFGDRMPADLKDELVALKANMDFSKMRPLMGKISEWAEANGEEMPPRSGGGRPRS</sequence>
<dbReference type="Gene3D" id="2.40.420.20">
    <property type="match status" value="1"/>
</dbReference>
<evidence type="ECO:0000259" key="5">
    <source>
        <dbReference type="Pfam" id="PF25917"/>
    </source>
</evidence>
<evidence type="ECO:0000256" key="3">
    <source>
        <dbReference type="SAM" id="MobiDB-lite"/>
    </source>
</evidence>